<organism evidence="1 2">
    <name type="scientific">Lachnellula willkommii</name>
    <dbReference type="NCBI Taxonomy" id="215461"/>
    <lineage>
        <taxon>Eukaryota</taxon>
        <taxon>Fungi</taxon>
        <taxon>Dikarya</taxon>
        <taxon>Ascomycota</taxon>
        <taxon>Pezizomycotina</taxon>
        <taxon>Leotiomycetes</taxon>
        <taxon>Helotiales</taxon>
        <taxon>Lachnaceae</taxon>
        <taxon>Lachnellula</taxon>
    </lineage>
</organism>
<evidence type="ECO:0008006" key="3">
    <source>
        <dbReference type="Google" id="ProtNLM"/>
    </source>
</evidence>
<evidence type="ECO:0000313" key="2">
    <source>
        <dbReference type="Proteomes" id="UP000315522"/>
    </source>
</evidence>
<name>A0A559MG49_9HELO</name>
<dbReference type="Gene3D" id="2.40.128.320">
    <property type="entry name" value="Protein HRI1, N-terminal domain"/>
    <property type="match status" value="1"/>
</dbReference>
<dbReference type="Pfam" id="PF16815">
    <property type="entry name" value="HRI1"/>
    <property type="match status" value="1"/>
</dbReference>
<dbReference type="InterPro" id="IPR043047">
    <property type="entry name" value="Hri1_N_sf"/>
</dbReference>
<dbReference type="Proteomes" id="UP000315522">
    <property type="component" value="Unassembled WGS sequence"/>
</dbReference>
<dbReference type="InterPro" id="IPR031818">
    <property type="entry name" value="Hri1"/>
</dbReference>
<protein>
    <recommendedName>
        <fullName evidence="3">Protein HRI1</fullName>
    </recommendedName>
</protein>
<accession>A0A559MG49</accession>
<evidence type="ECO:0000313" key="1">
    <source>
        <dbReference type="EMBL" id="TVY91961.1"/>
    </source>
</evidence>
<reference evidence="1 2" key="1">
    <citation type="submission" date="2018-05" db="EMBL/GenBank/DDBJ databases">
        <title>Genome sequencing and assembly of the regulated plant pathogen Lachnellula willkommii and related sister species for the development of diagnostic species identification markers.</title>
        <authorList>
            <person name="Giroux E."/>
            <person name="Bilodeau G."/>
        </authorList>
    </citation>
    <scope>NUCLEOTIDE SEQUENCE [LARGE SCALE GENOMIC DNA]</scope>
    <source>
        <strain evidence="1 2">CBS 172.35</strain>
    </source>
</reference>
<dbReference type="AlphaFoldDB" id="A0A559MG49"/>
<gene>
    <name evidence="1" type="ORF">LAWI1_G004352</name>
</gene>
<comment type="caution">
    <text evidence="1">The sequence shown here is derived from an EMBL/GenBank/DDBJ whole genome shotgun (WGS) entry which is preliminary data.</text>
</comment>
<proteinExistence type="predicted"/>
<keyword evidence="2" id="KW-1185">Reference proteome</keyword>
<dbReference type="EMBL" id="QGML01000420">
    <property type="protein sequence ID" value="TVY91961.1"/>
    <property type="molecule type" value="Genomic_DNA"/>
</dbReference>
<sequence>MPARASTRISIAWPPAAPSEPTDTLVLGVEGWYVDLRITKSDLSIDWAMAGERMTVPGNPATIRFSHHIDSRGFYGIDQGDFSQLPNGDDLEVGTMPAPHLDGKVAPYEEVWREYAAPAPGTTSWILRSSDKKTFVGKVGGYYIALGEREVGGFAALREEIDGDTKSWSAKYKVGPFETLPSMEANQRLFENEGNWKLGDLIYVGGQQFQVQAIEVHRNQPDNKSKL</sequence>